<feature type="region of interest" description="Disordered" evidence="1">
    <location>
        <begin position="507"/>
        <end position="527"/>
    </location>
</feature>
<dbReference type="Proteomes" id="UP000176998">
    <property type="component" value="Unassembled WGS sequence"/>
</dbReference>
<organism evidence="2 3">
    <name type="scientific">Colletotrichum orchidophilum</name>
    <dbReference type="NCBI Taxonomy" id="1209926"/>
    <lineage>
        <taxon>Eukaryota</taxon>
        <taxon>Fungi</taxon>
        <taxon>Dikarya</taxon>
        <taxon>Ascomycota</taxon>
        <taxon>Pezizomycotina</taxon>
        <taxon>Sordariomycetes</taxon>
        <taxon>Hypocreomycetidae</taxon>
        <taxon>Glomerellales</taxon>
        <taxon>Glomerellaceae</taxon>
        <taxon>Colletotrichum</taxon>
    </lineage>
</organism>
<feature type="compositionally biased region" description="Polar residues" evidence="1">
    <location>
        <begin position="150"/>
        <end position="166"/>
    </location>
</feature>
<proteinExistence type="predicted"/>
<feature type="compositionally biased region" description="Basic and acidic residues" evidence="1">
    <location>
        <begin position="333"/>
        <end position="353"/>
    </location>
</feature>
<reference evidence="2 3" key="1">
    <citation type="submission" date="2016-09" db="EMBL/GenBank/DDBJ databases">
        <authorList>
            <person name="Capua I."/>
            <person name="De Benedictis P."/>
            <person name="Joannis T."/>
            <person name="Lombin L.H."/>
            <person name="Cattoli G."/>
        </authorList>
    </citation>
    <scope>NUCLEOTIDE SEQUENCE [LARGE SCALE GENOMIC DNA]</scope>
    <source>
        <strain evidence="2 3">IMI 309357</strain>
    </source>
</reference>
<dbReference type="RefSeq" id="XP_022471486.1">
    <property type="nucleotide sequence ID" value="XM_022621998.1"/>
</dbReference>
<feature type="region of interest" description="Disordered" evidence="1">
    <location>
        <begin position="300"/>
        <end position="400"/>
    </location>
</feature>
<feature type="region of interest" description="Disordered" evidence="1">
    <location>
        <begin position="148"/>
        <end position="176"/>
    </location>
</feature>
<dbReference type="EMBL" id="MJBS01000102">
    <property type="protein sequence ID" value="OHE94323.1"/>
    <property type="molecule type" value="Genomic_DNA"/>
</dbReference>
<feature type="compositionally biased region" description="Low complexity" evidence="1">
    <location>
        <begin position="316"/>
        <end position="332"/>
    </location>
</feature>
<name>A0A1G4AZ19_9PEZI</name>
<dbReference type="GeneID" id="34563508"/>
<protein>
    <submittedName>
        <fullName evidence="2">Uncharacterized protein</fullName>
    </submittedName>
</protein>
<feature type="compositionally biased region" description="Basic and acidic residues" evidence="1">
    <location>
        <begin position="440"/>
        <end position="452"/>
    </location>
</feature>
<sequence length="696" mass="78307">MTDSELYILGMSPGDFYSQSQRDIEWELNSRHPQDIDDQTLLDLYTKWLAKQAPFLGLTNHKASSKVIRDACDYLSSRKYEKCRVINAFSQHKNDYLKDRSGGVRTFNLARRDIEINYKLSPRARQDLNTPSILKDAASTVDLIDLPQSARVSTQASDPTPGTQEPGNVRPDPDDSRLSLRQKLISRLDQLKSRTLPPEKASGNSSLNEQAPPAAYATSFRIAPRMIRSFQRATFAASVASVEATLSKIVLGTKRPAWHSSSIGRAKPASASQSSSVNEPYMNEERARYLQTNPGSDLFKSPSFLVSGGGPLKSGSNSKPVRSRPRSSSCRPIDSHFADDNYRPERPRQRIDAYRPNGPRQSIDTYRPDTSRRLDDTHHSNEHRQFDLTYRPKESEKLGPSCLKRNTERVPAWNVGEKEARVRSKLTKRRTDGRLSPWDDIQRPSKRQRQEDPFAGGLPWDDDDKSPKVVQQTASVDEPVHRLVSAKQDSVVDTKAKQVDTLGDVSMEIDGTMDSNGATEPRESTDMQWKQASVDADDFLEALEGEILFQSKPEVTDHMAVTKPVDGSEILQSSSSPSGTLDDQCVVPENLGTIDYDNEDDGDDDVYMEDAPEDLTQALSSPIETIHDSSHIEEVIVPLQTLKPLWRDPPYDRAVLVLFRGREHENVYVNIARRRTAIEMYDTEEEERSATSKRSE</sequence>
<comment type="caution">
    <text evidence="2">The sequence shown here is derived from an EMBL/GenBank/DDBJ whole genome shotgun (WGS) entry which is preliminary data.</text>
</comment>
<accession>A0A1G4AZ19</accession>
<feature type="region of interest" description="Disordered" evidence="1">
    <location>
        <begin position="189"/>
        <end position="212"/>
    </location>
</feature>
<gene>
    <name evidence="2" type="ORF">CORC01_10370</name>
</gene>
<feature type="region of interest" description="Disordered" evidence="1">
    <location>
        <begin position="257"/>
        <end position="280"/>
    </location>
</feature>
<feature type="compositionally biased region" description="Basic and acidic residues" evidence="1">
    <location>
        <begin position="366"/>
        <end position="397"/>
    </location>
</feature>
<dbReference type="AlphaFoldDB" id="A0A1G4AZ19"/>
<dbReference type="OrthoDB" id="444325at2759"/>
<dbReference type="STRING" id="1209926.A0A1G4AZ19"/>
<evidence type="ECO:0000256" key="1">
    <source>
        <dbReference type="SAM" id="MobiDB-lite"/>
    </source>
</evidence>
<keyword evidence="3" id="KW-1185">Reference proteome</keyword>
<evidence type="ECO:0000313" key="2">
    <source>
        <dbReference type="EMBL" id="OHE94323.1"/>
    </source>
</evidence>
<evidence type="ECO:0000313" key="3">
    <source>
        <dbReference type="Proteomes" id="UP000176998"/>
    </source>
</evidence>
<feature type="region of interest" description="Disordered" evidence="1">
    <location>
        <begin position="418"/>
        <end position="475"/>
    </location>
</feature>